<gene>
    <name evidence="2" type="ORF">K9S39_21665</name>
</gene>
<evidence type="ECO:0000313" key="2">
    <source>
        <dbReference type="EMBL" id="UQA94135.1"/>
    </source>
</evidence>
<dbReference type="RefSeq" id="WP_248865015.1">
    <property type="nucleotide sequence ID" value="NZ_CP086322.1"/>
</dbReference>
<evidence type="ECO:0000313" key="3">
    <source>
        <dbReference type="Proteomes" id="UP000830115"/>
    </source>
</evidence>
<feature type="region of interest" description="Disordered" evidence="1">
    <location>
        <begin position="24"/>
        <end position="65"/>
    </location>
</feature>
<organism evidence="2 3">
    <name type="scientific">Streptomyces halobius</name>
    <dbReference type="NCBI Taxonomy" id="2879846"/>
    <lineage>
        <taxon>Bacteria</taxon>
        <taxon>Bacillati</taxon>
        <taxon>Actinomycetota</taxon>
        <taxon>Actinomycetes</taxon>
        <taxon>Kitasatosporales</taxon>
        <taxon>Streptomycetaceae</taxon>
        <taxon>Streptomyces</taxon>
    </lineage>
</organism>
<dbReference type="Proteomes" id="UP000830115">
    <property type="component" value="Chromosome"/>
</dbReference>
<accession>A0ABY4MCK2</accession>
<reference evidence="2" key="1">
    <citation type="submission" date="2021-10" db="EMBL/GenBank/DDBJ databases">
        <title>Streptomyces nigrumlapis sp.nov.,an antimicrobial producing actinobacterium isolated from Black Gobi rocks.</title>
        <authorList>
            <person name="Wen Y."/>
            <person name="Zhang W."/>
            <person name="Liu X.G."/>
        </authorList>
    </citation>
    <scope>NUCLEOTIDE SEQUENCE</scope>
    <source>
        <strain evidence="2">ST13-2-2</strain>
    </source>
</reference>
<proteinExistence type="predicted"/>
<dbReference type="EMBL" id="CP086322">
    <property type="protein sequence ID" value="UQA94135.1"/>
    <property type="molecule type" value="Genomic_DNA"/>
</dbReference>
<sequence>MFDRRAEAEMRLYSEQLATELALIKHHGEASDDNTEAQTPPPADESHATAVTTAATDAERDPARS</sequence>
<keyword evidence="3" id="KW-1185">Reference proteome</keyword>
<protein>
    <submittedName>
        <fullName evidence="2">Uncharacterized protein</fullName>
    </submittedName>
</protein>
<evidence type="ECO:0000256" key="1">
    <source>
        <dbReference type="SAM" id="MobiDB-lite"/>
    </source>
</evidence>
<name>A0ABY4MCK2_9ACTN</name>